<dbReference type="Proteomes" id="UP000292935">
    <property type="component" value="Unassembled WGS sequence"/>
</dbReference>
<keyword evidence="4" id="KW-1185">Reference proteome</keyword>
<sequence length="179" mass="19262">MPQRSLHPRHPGRRAGRSARRRSAAPRARPSPPHPTPEHGGVDAMTAPSNDDRSLFTLIGDLPDTISSLVRAEIDQIKAEISYKVKHFGIGSGLVAGAAVVGVFLLFTLITTAIFALALVMPAWAAALTVSGVLLLIIAVLLWIAYVNFKRGSEPLESVESLKADLDALKGTGDYDRRY</sequence>
<feature type="compositionally biased region" description="Basic residues" evidence="1">
    <location>
        <begin position="1"/>
        <end position="24"/>
    </location>
</feature>
<protein>
    <submittedName>
        <fullName evidence="3">Phage holin family protein</fullName>
    </submittedName>
</protein>
<organism evidence="3 4">
    <name type="scientific">Agromyces fucosus</name>
    <dbReference type="NCBI Taxonomy" id="41985"/>
    <lineage>
        <taxon>Bacteria</taxon>
        <taxon>Bacillati</taxon>
        <taxon>Actinomycetota</taxon>
        <taxon>Actinomycetes</taxon>
        <taxon>Micrococcales</taxon>
        <taxon>Microbacteriaceae</taxon>
        <taxon>Agromyces</taxon>
    </lineage>
</organism>
<proteinExistence type="predicted"/>
<dbReference type="OrthoDB" id="5122083at2"/>
<feature type="transmembrane region" description="Helical" evidence="2">
    <location>
        <begin position="124"/>
        <end position="146"/>
    </location>
</feature>
<keyword evidence="2" id="KW-1133">Transmembrane helix</keyword>
<dbReference type="EMBL" id="SDPO01000002">
    <property type="protein sequence ID" value="RXZ49235.1"/>
    <property type="molecule type" value="Genomic_DNA"/>
</dbReference>
<comment type="caution">
    <text evidence="3">The sequence shown here is derived from an EMBL/GenBank/DDBJ whole genome shotgun (WGS) entry which is preliminary data.</text>
</comment>
<feature type="region of interest" description="Disordered" evidence="1">
    <location>
        <begin position="1"/>
        <end position="46"/>
    </location>
</feature>
<evidence type="ECO:0000256" key="2">
    <source>
        <dbReference type="SAM" id="Phobius"/>
    </source>
</evidence>
<name>A0A4Q2JM25_9MICO</name>
<evidence type="ECO:0000313" key="4">
    <source>
        <dbReference type="Proteomes" id="UP000292935"/>
    </source>
</evidence>
<dbReference type="AlphaFoldDB" id="A0A4Q2JM25"/>
<dbReference type="Pfam" id="PF07332">
    <property type="entry name" value="Phage_holin_3_6"/>
    <property type="match status" value="1"/>
</dbReference>
<evidence type="ECO:0000313" key="3">
    <source>
        <dbReference type="EMBL" id="RXZ49235.1"/>
    </source>
</evidence>
<evidence type="ECO:0000256" key="1">
    <source>
        <dbReference type="SAM" id="MobiDB-lite"/>
    </source>
</evidence>
<gene>
    <name evidence="3" type="ORF">ESP57_09915</name>
</gene>
<feature type="transmembrane region" description="Helical" evidence="2">
    <location>
        <begin position="94"/>
        <end position="118"/>
    </location>
</feature>
<keyword evidence="2" id="KW-0812">Transmembrane</keyword>
<keyword evidence="2" id="KW-0472">Membrane</keyword>
<dbReference type="InterPro" id="IPR009937">
    <property type="entry name" value="Phage_holin_3_6"/>
</dbReference>
<accession>A0A4Q2JM25</accession>
<reference evidence="3 4" key="1">
    <citation type="submission" date="2019-01" db="EMBL/GenBank/DDBJ databases">
        <authorList>
            <person name="Li J."/>
        </authorList>
    </citation>
    <scope>NUCLEOTIDE SEQUENCE [LARGE SCALE GENOMIC DNA]</scope>
    <source>
        <strain evidence="3 4">CCUG 35506</strain>
    </source>
</reference>